<comment type="caution">
    <text evidence="2">The sequence shown here is derived from an EMBL/GenBank/DDBJ whole genome shotgun (WGS) entry which is preliminary data.</text>
</comment>
<organism evidence="2 3">
    <name type="scientific">Dioscorea zingiberensis</name>
    <dbReference type="NCBI Taxonomy" id="325984"/>
    <lineage>
        <taxon>Eukaryota</taxon>
        <taxon>Viridiplantae</taxon>
        <taxon>Streptophyta</taxon>
        <taxon>Embryophyta</taxon>
        <taxon>Tracheophyta</taxon>
        <taxon>Spermatophyta</taxon>
        <taxon>Magnoliopsida</taxon>
        <taxon>Liliopsida</taxon>
        <taxon>Dioscoreales</taxon>
        <taxon>Dioscoreaceae</taxon>
        <taxon>Dioscorea</taxon>
    </lineage>
</organism>
<reference evidence="2 3" key="1">
    <citation type="journal article" date="2022" name="Hortic Res">
        <title>The genome of Dioscorea zingiberensis sheds light on the biosynthesis, origin and evolution of the medicinally important diosgenin saponins.</title>
        <authorList>
            <person name="Li Y."/>
            <person name="Tan C."/>
            <person name="Li Z."/>
            <person name="Guo J."/>
            <person name="Li S."/>
            <person name="Chen X."/>
            <person name="Wang C."/>
            <person name="Dai X."/>
            <person name="Yang H."/>
            <person name="Song W."/>
            <person name="Hou L."/>
            <person name="Xu J."/>
            <person name="Tong Z."/>
            <person name="Xu A."/>
            <person name="Yuan X."/>
            <person name="Wang W."/>
            <person name="Yang Q."/>
            <person name="Chen L."/>
            <person name="Sun Z."/>
            <person name="Wang K."/>
            <person name="Pan B."/>
            <person name="Chen J."/>
            <person name="Bao Y."/>
            <person name="Liu F."/>
            <person name="Qi X."/>
            <person name="Gang D.R."/>
            <person name="Wen J."/>
            <person name="Li J."/>
        </authorList>
    </citation>
    <scope>NUCLEOTIDE SEQUENCE [LARGE SCALE GENOMIC DNA]</scope>
    <source>
        <strain evidence="2">Dzin_1.0</strain>
    </source>
</reference>
<gene>
    <name evidence="2" type="ORF">J5N97_001837</name>
</gene>
<evidence type="ECO:0000313" key="3">
    <source>
        <dbReference type="Proteomes" id="UP001085076"/>
    </source>
</evidence>
<dbReference type="Pfam" id="PF24663">
    <property type="entry name" value="DUF7651"/>
    <property type="match status" value="1"/>
</dbReference>
<keyword evidence="3" id="KW-1185">Reference proteome</keyword>
<dbReference type="Proteomes" id="UP001085076">
    <property type="component" value="Unassembled WGS sequence"/>
</dbReference>
<evidence type="ECO:0000259" key="1">
    <source>
        <dbReference type="Pfam" id="PF24663"/>
    </source>
</evidence>
<sequence>MLSTISMQTSIVLPTLLDRGNCLSFQNHASDSMTSHQVQVSICAQEIGARQRSPYDSYTYKDIPVSSLPHIMRPPSSPARLHTELHLPPSPSGTHVPYEIKLINVFSDQPRGKGADAPETKWVPDSDVITQIIEEKYPTSSPVTSPDYASVELDAIQVVSLAGCDLLCSLSKLYQTNHGN</sequence>
<dbReference type="InterPro" id="IPR056068">
    <property type="entry name" value="EMF2-like_DUF7651"/>
</dbReference>
<evidence type="ECO:0000313" key="2">
    <source>
        <dbReference type="EMBL" id="KAJ0960319.1"/>
    </source>
</evidence>
<name>A0A9D5H240_9LILI</name>
<dbReference type="OrthoDB" id="166746at2759"/>
<dbReference type="AlphaFoldDB" id="A0A9D5H240"/>
<proteinExistence type="predicted"/>
<protein>
    <recommendedName>
        <fullName evidence="1">DUF7651 domain-containing protein</fullName>
    </recommendedName>
</protein>
<feature type="domain" description="DUF7651" evidence="1">
    <location>
        <begin position="1"/>
        <end position="50"/>
    </location>
</feature>
<accession>A0A9D5H240</accession>
<dbReference type="EMBL" id="JAGGNH010000089">
    <property type="protein sequence ID" value="KAJ0960319.1"/>
    <property type="molecule type" value="Genomic_DNA"/>
</dbReference>